<dbReference type="EMBL" id="PGTD01000015">
    <property type="protein sequence ID" value="PJE29666.1"/>
    <property type="molecule type" value="Genomic_DNA"/>
</dbReference>
<feature type="transmembrane region" description="Helical" evidence="1">
    <location>
        <begin position="6"/>
        <end position="30"/>
    </location>
</feature>
<evidence type="ECO:0000313" key="3">
    <source>
        <dbReference type="EMBL" id="SNY54918.1"/>
    </source>
</evidence>
<reference evidence="2 5" key="2">
    <citation type="journal article" date="2018" name="Int. J. Syst. Evol. Microbiol.">
        <title>Pseudooceanicola lipolyticus sp. nov., a marine alphaproteobacterium, reclassification of Oceanicola flagellatus as Pseudooceanicola flagellatus comb. nov. and emended description of the genus Pseudooceanicola.</title>
        <authorList>
            <person name="Huang M.-M."/>
            <person name="Guo L.-L."/>
            <person name="Wu Y.-H."/>
            <person name="Lai Q.-L."/>
            <person name="Shao Z.-Z."/>
            <person name="Wang C.-S."/>
            <person name="Wu M."/>
            <person name="Xu X.-W."/>
        </authorList>
    </citation>
    <scope>NUCLEOTIDE SEQUENCE [LARGE SCALE GENOMIC DNA]</scope>
    <source>
        <strain evidence="2 5">Ar-45</strain>
    </source>
</reference>
<evidence type="ECO:0000313" key="2">
    <source>
        <dbReference type="EMBL" id="PJE29666.1"/>
    </source>
</evidence>
<organism evidence="3 4">
    <name type="scientific">Pseudooceanicola antarcticus</name>
    <dbReference type="NCBI Taxonomy" id="1247613"/>
    <lineage>
        <taxon>Bacteria</taxon>
        <taxon>Pseudomonadati</taxon>
        <taxon>Pseudomonadota</taxon>
        <taxon>Alphaproteobacteria</taxon>
        <taxon>Rhodobacterales</taxon>
        <taxon>Paracoccaceae</taxon>
        <taxon>Pseudooceanicola</taxon>
    </lineage>
</organism>
<evidence type="ECO:0000256" key="1">
    <source>
        <dbReference type="SAM" id="Phobius"/>
    </source>
</evidence>
<keyword evidence="5" id="KW-1185">Reference proteome</keyword>
<feature type="transmembrane region" description="Helical" evidence="1">
    <location>
        <begin position="51"/>
        <end position="75"/>
    </location>
</feature>
<dbReference type="OrthoDB" id="428263at2"/>
<dbReference type="Proteomes" id="UP000231702">
    <property type="component" value="Unassembled WGS sequence"/>
</dbReference>
<protein>
    <submittedName>
        <fullName evidence="2">DUF1772 domain-containing protein</fullName>
    </submittedName>
    <submittedName>
        <fullName evidence="3">Uncharacterized membrane protein</fullName>
    </submittedName>
</protein>
<dbReference type="RefSeq" id="WP_097146640.1">
    <property type="nucleotide sequence ID" value="NZ_OBEA01000005.1"/>
</dbReference>
<proteinExistence type="predicted"/>
<reference evidence="3 4" key="1">
    <citation type="submission" date="2017-09" db="EMBL/GenBank/DDBJ databases">
        <authorList>
            <person name="Ehlers B."/>
            <person name="Leendertz F.H."/>
        </authorList>
    </citation>
    <scope>NUCLEOTIDE SEQUENCE [LARGE SCALE GENOMIC DNA]</scope>
    <source>
        <strain evidence="3 4">CGMCC 1.12662</strain>
    </source>
</reference>
<evidence type="ECO:0000313" key="5">
    <source>
        <dbReference type="Proteomes" id="UP000231702"/>
    </source>
</evidence>
<keyword evidence="1" id="KW-0472">Membrane</keyword>
<keyword evidence="1" id="KW-0812">Transmembrane</keyword>
<dbReference type="InterPro" id="IPR013901">
    <property type="entry name" value="Anthrone_oxy"/>
</dbReference>
<dbReference type="EMBL" id="OBEA01000005">
    <property type="protein sequence ID" value="SNY54918.1"/>
    <property type="molecule type" value="Genomic_DNA"/>
</dbReference>
<gene>
    <name evidence="2" type="ORF">CVM39_07090</name>
    <name evidence="3" type="ORF">SAMN06297129_2944</name>
</gene>
<accession>A0A285J3Y8</accession>
<feature type="transmembrane region" description="Helical" evidence="1">
    <location>
        <begin position="81"/>
        <end position="98"/>
    </location>
</feature>
<name>A0A285J3Y8_9RHOB</name>
<dbReference type="Pfam" id="PF08592">
    <property type="entry name" value="Anthrone_oxy"/>
    <property type="match status" value="1"/>
</dbReference>
<dbReference type="Proteomes" id="UP000231655">
    <property type="component" value="Unassembled WGS sequence"/>
</dbReference>
<dbReference type="AlphaFoldDB" id="A0A285J3Y8"/>
<sequence>MLIPLATGIASLLVSGVFLSFSDFIMRGFLQAPDRAGAAAMQGLNRTVYRSLFMVLLIGLVPLSALLALAGIMGLLPGTPLLVLAALLYLGGVMAVTGRGNVPMNQHLDGLSPEAPETRIYWQRYARVWTRLNHIRTASSFAAGLLWIAAALPPAP</sequence>
<evidence type="ECO:0000313" key="4">
    <source>
        <dbReference type="Proteomes" id="UP000231655"/>
    </source>
</evidence>
<keyword evidence="1" id="KW-1133">Transmembrane helix</keyword>